<dbReference type="InterPro" id="IPR001229">
    <property type="entry name" value="Jacalin-like_lectin_dom"/>
</dbReference>
<dbReference type="SUPFAM" id="SSF51101">
    <property type="entry name" value="Mannose-binding lectins"/>
    <property type="match status" value="1"/>
</dbReference>
<proteinExistence type="predicted"/>
<evidence type="ECO:0000313" key="4">
    <source>
        <dbReference type="Proteomes" id="UP000044841"/>
    </source>
</evidence>
<dbReference type="PROSITE" id="PS51752">
    <property type="entry name" value="JACALIN_LECTIN"/>
    <property type="match status" value="1"/>
</dbReference>
<accession>A0A0K6G0M1</accession>
<dbReference type="AlphaFoldDB" id="A0A0K6G0M1"/>
<keyword evidence="1" id="KW-1133">Transmembrane helix</keyword>
<evidence type="ECO:0000256" key="1">
    <source>
        <dbReference type="SAM" id="Phobius"/>
    </source>
</evidence>
<protein>
    <recommendedName>
        <fullName evidence="2">Jacalin-type lectin domain-containing protein</fullName>
    </recommendedName>
</protein>
<feature type="transmembrane region" description="Helical" evidence="1">
    <location>
        <begin position="321"/>
        <end position="343"/>
    </location>
</feature>
<keyword evidence="1" id="KW-0472">Membrane</keyword>
<feature type="transmembrane region" description="Helical" evidence="1">
    <location>
        <begin position="382"/>
        <end position="410"/>
    </location>
</feature>
<dbReference type="Proteomes" id="UP000044841">
    <property type="component" value="Unassembled WGS sequence"/>
</dbReference>
<name>A0A0K6G0M1_9AGAM</name>
<evidence type="ECO:0000259" key="2">
    <source>
        <dbReference type="PROSITE" id="PS51752"/>
    </source>
</evidence>
<feature type="domain" description="Jacalin-type lectin" evidence="2">
    <location>
        <begin position="47"/>
        <end position="189"/>
    </location>
</feature>
<organism evidence="3 4">
    <name type="scientific">Rhizoctonia solani</name>
    <dbReference type="NCBI Taxonomy" id="456999"/>
    <lineage>
        <taxon>Eukaryota</taxon>
        <taxon>Fungi</taxon>
        <taxon>Dikarya</taxon>
        <taxon>Basidiomycota</taxon>
        <taxon>Agaricomycotina</taxon>
        <taxon>Agaricomycetes</taxon>
        <taxon>Cantharellales</taxon>
        <taxon>Ceratobasidiaceae</taxon>
        <taxon>Rhizoctonia</taxon>
    </lineage>
</organism>
<reference evidence="3 4" key="1">
    <citation type="submission" date="2015-07" db="EMBL/GenBank/DDBJ databases">
        <authorList>
            <person name="Noorani M."/>
        </authorList>
    </citation>
    <scope>NUCLEOTIDE SEQUENCE [LARGE SCALE GENOMIC DNA]</scope>
    <source>
        <strain evidence="3">BBA 69670</strain>
    </source>
</reference>
<dbReference type="Gene3D" id="2.100.10.30">
    <property type="entry name" value="Jacalin-like lectin domain"/>
    <property type="match status" value="1"/>
</dbReference>
<dbReference type="EMBL" id="CYGV01001283">
    <property type="protein sequence ID" value="CUA72075.1"/>
    <property type="molecule type" value="Genomic_DNA"/>
</dbReference>
<sequence>MSKLSDLPNLPTSVGGQPIPEFMKFEIVGDGKLPARQPVPPEFDFSIKKSPVFGLDSGTKFDQGAVWYPLREVKFALSDTGLGHYQGHYPGRSTKPVGQLPSTDGIPLKLNKEEYIFGFRAYSSHNAIEGIRVWTSDGRHKDFGKAQGSTERGQDPDAFFVPEHHEVVNFFGHTNDDGQIHGLGVSYTRRLSSMSAKVPSSTSSSPPSTLNAMLSQTYLDASTQQTWADSGISAIRSKQEKARKDLMPLYEKIKNEGNDAWTIVRDPASGQEYYTCYNSNAIVWSYVNDQPSKSGDDDIKTSIISIGSFSRTQNILGVSGYIWDNIPATTAASIIGLAVTFFIQPLIAEGIAWGIGYAAAMLGVSLYMAGAETLAGLVAASVAATGGLVIAGVIGILVAYGIMALFGFLWKSFWLIINIYNFDADHEWRTISHYNDNALISNGSWKNYTIPTFKPANSMVFPPGFEPQEPLESVVTYLSITWENDNTFMEGLGEGIVLHRTDVGMGLALKYVVHHAWDNEIGLELFESNLAGFDLEDWYDNGHWAMAQGRHVSLSGVEASGTTPKLSGSENEDYYYDVCIQSPPSVTR</sequence>
<feature type="transmembrane region" description="Helical" evidence="1">
    <location>
        <begin position="350"/>
        <end position="370"/>
    </location>
</feature>
<gene>
    <name evidence="3" type="ORF">RSOLAG22IIIB_10046</name>
</gene>
<keyword evidence="4" id="KW-1185">Reference proteome</keyword>
<keyword evidence="1" id="KW-0812">Transmembrane</keyword>
<dbReference type="InterPro" id="IPR036404">
    <property type="entry name" value="Jacalin-like_lectin_dom_sf"/>
</dbReference>
<evidence type="ECO:0000313" key="3">
    <source>
        <dbReference type="EMBL" id="CUA72075.1"/>
    </source>
</evidence>